<organism evidence="3 4">
    <name type="scientific">Rosa chinensis</name>
    <name type="common">China rose</name>
    <dbReference type="NCBI Taxonomy" id="74649"/>
    <lineage>
        <taxon>Eukaryota</taxon>
        <taxon>Viridiplantae</taxon>
        <taxon>Streptophyta</taxon>
        <taxon>Embryophyta</taxon>
        <taxon>Tracheophyta</taxon>
        <taxon>Spermatophyta</taxon>
        <taxon>Magnoliopsida</taxon>
        <taxon>eudicotyledons</taxon>
        <taxon>Gunneridae</taxon>
        <taxon>Pentapetalae</taxon>
        <taxon>rosids</taxon>
        <taxon>fabids</taxon>
        <taxon>Rosales</taxon>
        <taxon>Rosaceae</taxon>
        <taxon>Rosoideae</taxon>
        <taxon>Rosoideae incertae sedis</taxon>
        <taxon>Rosa</taxon>
    </lineage>
</organism>
<proteinExistence type="predicted"/>
<reference evidence="3 4" key="1">
    <citation type="journal article" date="2018" name="Nat. Genet.">
        <title>The Rosa genome provides new insights in the design of modern roses.</title>
        <authorList>
            <person name="Bendahmane M."/>
        </authorList>
    </citation>
    <scope>NUCLEOTIDE SEQUENCE [LARGE SCALE GENOMIC DNA]</scope>
    <source>
        <strain evidence="4">cv. Old Blush</strain>
    </source>
</reference>
<name>A0A2P6PY18_ROSCH</name>
<accession>A0A2P6PY18</accession>
<dbReference type="STRING" id="74649.A0A2P6PY18"/>
<feature type="domain" description="Endonuclease/exonuclease/phosphatase" evidence="2">
    <location>
        <begin position="188"/>
        <end position="376"/>
    </location>
</feature>
<dbReference type="InterPro" id="IPR036691">
    <property type="entry name" value="Endo/exonu/phosph_ase_sf"/>
</dbReference>
<dbReference type="Pfam" id="PF03372">
    <property type="entry name" value="Exo_endo_phos"/>
    <property type="match status" value="1"/>
</dbReference>
<evidence type="ECO:0000313" key="3">
    <source>
        <dbReference type="EMBL" id="PRQ26824.1"/>
    </source>
</evidence>
<gene>
    <name evidence="3" type="ORF">RchiOBHm_Chr6g0298781</name>
</gene>
<comment type="caution">
    <text evidence="3">The sequence shown here is derived from an EMBL/GenBank/DDBJ whole genome shotgun (WGS) entry which is preliminary data.</text>
</comment>
<feature type="region of interest" description="Disordered" evidence="1">
    <location>
        <begin position="548"/>
        <end position="575"/>
    </location>
</feature>
<dbReference type="PANTHER" id="PTHR12121">
    <property type="entry name" value="CARBON CATABOLITE REPRESSOR PROTEIN 4"/>
    <property type="match status" value="1"/>
</dbReference>
<dbReference type="EC" id="3.1.13.4" evidence="3"/>
<sequence length="800" mass="89525">MKRPPPPLQYVVVLATRATAMSSRPPFRGGRNQWKRGYSNRPFSGGDRAQYVTGDSHIRSVQDANLGFRQGDAGIFTNQPGHHRPFSQNNQFRRPPPADHSQHYRPHQQFRPPQQSRQRHQKPLDYRNWEHAKTTLPPNSEKFIVLSYNILADYLANGHRSKLYYHIPRHMMDWQWRKKNLIFELGLWSADIMCLQEVDRFQELQDELRPRGYSGIWKMRTGNPVDGCAVFWRSSRFKLLHEECIEFNKLGLRDNVAQICVLESLRQTSKENNAALPTSSPDSNKVVICNIHVLYNPGRGEIKLGQVRVLLDKACAVSKFWNDAPIVLCGDFNCTPKSPLYNFILEQKLDLSEVDRDKVSGQASAEIGPPRSFNPNYRGQHASNFVQGSPMVEWKEANINVNDLTLDPQNLNNPESSVEDAGRHDAEANLESKQNAVDVCKVETGSAFHVQGDGFEEHPSDGDLSVNLSDEFHNCSPAVSSNSEKVNSDVTDIRYKDSVEYTSNSNDDSNVCVERESMNCSILKLSSTKDNVTTGGGCDTNYVDPFSSKTPSSEVSGQTSFADATEGPRLGNLRHLPSKEISVVEKSAQHEANITSASTSVDFEVQKNLEKMSLTELDEAILEGGNTVEDDSTFLSALHNTGDGFASDFASDPPKYMLPASTDRIEDELSPGLDSETIGVEKTTYDPSLWTPMEIETATGNGECTVLEHPLKLKSTYTEVEDCTGTRDSNGEPLVTSYNRCFFGTVDYIWRSEGLQTVRVLAPIPKHAMQWTSGFPTRKWGSDHIALATELVLMKCSDQS</sequence>
<dbReference type="InterPro" id="IPR005135">
    <property type="entry name" value="Endo/exonuclease/phosphatase"/>
</dbReference>
<dbReference type="GO" id="GO:0004535">
    <property type="term" value="F:poly(A)-specific ribonuclease activity"/>
    <property type="evidence" value="ECO:0007669"/>
    <property type="project" value="UniProtKB-EC"/>
</dbReference>
<evidence type="ECO:0000259" key="2">
    <source>
        <dbReference type="Pfam" id="PF03372"/>
    </source>
</evidence>
<evidence type="ECO:0000256" key="1">
    <source>
        <dbReference type="SAM" id="MobiDB-lite"/>
    </source>
</evidence>
<feature type="compositionally biased region" description="Polar residues" evidence="1">
    <location>
        <begin position="76"/>
        <end position="92"/>
    </location>
</feature>
<feature type="compositionally biased region" description="Polar residues" evidence="1">
    <location>
        <begin position="405"/>
        <end position="416"/>
    </location>
</feature>
<keyword evidence="4" id="KW-1185">Reference proteome</keyword>
<dbReference type="SUPFAM" id="SSF56219">
    <property type="entry name" value="DNase I-like"/>
    <property type="match status" value="1"/>
</dbReference>
<dbReference type="InterPro" id="IPR050410">
    <property type="entry name" value="CCR4/nocturin_mRNA_transcr"/>
</dbReference>
<feature type="region of interest" description="Disordered" evidence="1">
    <location>
        <begin position="405"/>
        <end position="426"/>
    </location>
</feature>
<protein>
    <submittedName>
        <fullName evidence="3">Putative poly(A)-specific ribonuclease</fullName>
        <ecNumber evidence="3">3.1.13.4</ecNumber>
    </submittedName>
</protein>
<dbReference type="Gramene" id="PRQ26824">
    <property type="protein sequence ID" value="PRQ26824"/>
    <property type="gene ID" value="RchiOBHm_Chr6g0298781"/>
</dbReference>
<dbReference type="Gene3D" id="3.60.10.10">
    <property type="entry name" value="Endonuclease/exonuclease/phosphatase"/>
    <property type="match status" value="2"/>
</dbReference>
<keyword evidence="3" id="KW-0378">Hydrolase</keyword>
<feature type="region of interest" description="Disordered" evidence="1">
    <location>
        <begin position="23"/>
        <end position="50"/>
    </location>
</feature>
<dbReference type="AlphaFoldDB" id="A0A2P6PY18"/>
<dbReference type="OrthoDB" id="428734at2759"/>
<feature type="compositionally biased region" description="Polar residues" evidence="1">
    <location>
        <begin position="548"/>
        <end position="562"/>
    </location>
</feature>
<dbReference type="EMBL" id="PDCK01000044">
    <property type="protein sequence ID" value="PRQ26824.1"/>
    <property type="molecule type" value="Genomic_DNA"/>
</dbReference>
<feature type="region of interest" description="Disordered" evidence="1">
    <location>
        <begin position="71"/>
        <end position="122"/>
    </location>
</feature>
<evidence type="ECO:0000313" key="4">
    <source>
        <dbReference type="Proteomes" id="UP000238479"/>
    </source>
</evidence>
<dbReference type="PANTHER" id="PTHR12121:SF85">
    <property type="entry name" value="CARBON CATABOLITE REPRESSOR PROTEIN 4 HOMOLOG 6"/>
    <property type="match status" value="1"/>
</dbReference>
<dbReference type="Proteomes" id="UP000238479">
    <property type="component" value="Chromosome 6"/>
</dbReference>
<dbReference type="OMA" id="HEECIEF"/>